<gene>
    <name evidence="1" type="ORF">V1478_017116</name>
</gene>
<name>A0ABD1ZYG9_VESSQ</name>
<organism evidence="1 2">
    <name type="scientific">Vespula squamosa</name>
    <name type="common">Southern yellow jacket</name>
    <name type="synonym">Wasp</name>
    <dbReference type="NCBI Taxonomy" id="30214"/>
    <lineage>
        <taxon>Eukaryota</taxon>
        <taxon>Metazoa</taxon>
        <taxon>Ecdysozoa</taxon>
        <taxon>Arthropoda</taxon>
        <taxon>Hexapoda</taxon>
        <taxon>Insecta</taxon>
        <taxon>Pterygota</taxon>
        <taxon>Neoptera</taxon>
        <taxon>Endopterygota</taxon>
        <taxon>Hymenoptera</taxon>
        <taxon>Apocrita</taxon>
        <taxon>Aculeata</taxon>
        <taxon>Vespoidea</taxon>
        <taxon>Vespidae</taxon>
        <taxon>Vespinae</taxon>
        <taxon>Vespula</taxon>
    </lineage>
</organism>
<dbReference type="Proteomes" id="UP001607302">
    <property type="component" value="Unassembled WGS sequence"/>
</dbReference>
<sequence length="76" mass="8589">MKQDTVFCSRSSVLPGKEFYWGNFSEAKADSNLRYCTLIKIIGMVEIRYVRQFIGMDNGDASTGDSSSLQPLQEKE</sequence>
<evidence type="ECO:0000313" key="1">
    <source>
        <dbReference type="EMBL" id="KAL2713418.1"/>
    </source>
</evidence>
<accession>A0ABD1ZYG9</accession>
<evidence type="ECO:0000313" key="2">
    <source>
        <dbReference type="Proteomes" id="UP001607302"/>
    </source>
</evidence>
<reference evidence="1 2" key="1">
    <citation type="journal article" date="2024" name="Ann. Entomol. Soc. Am.">
        <title>Genomic analyses of the southern and eastern yellowjacket wasps (Hymenoptera: Vespidae) reveal evolutionary signatures of social life.</title>
        <authorList>
            <person name="Catto M.A."/>
            <person name="Caine P.B."/>
            <person name="Orr S.E."/>
            <person name="Hunt B.G."/>
            <person name="Goodisman M.A.D."/>
        </authorList>
    </citation>
    <scope>NUCLEOTIDE SEQUENCE [LARGE SCALE GENOMIC DNA]</scope>
    <source>
        <strain evidence="1">233</strain>
        <tissue evidence="1">Head and thorax</tissue>
    </source>
</reference>
<keyword evidence="2" id="KW-1185">Reference proteome</keyword>
<dbReference type="AlphaFoldDB" id="A0ABD1ZYG9"/>
<dbReference type="EMBL" id="JAUDFV010000158">
    <property type="protein sequence ID" value="KAL2713418.1"/>
    <property type="molecule type" value="Genomic_DNA"/>
</dbReference>
<proteinExistence type="predicted"/>
<comment type="caution">
    <text evidence="1">The sequence shown here is derived from an EMBL/GenBank/DDBJ whole genome shotgun (WGS) entry which is preliminary data.</text>
</comment>
<protein>
    <submittedName>
        <fullName evidence="1">Uncharacterized protein</fullName>
    </submittedName>
</protein>